<name>A0A0L7L9J0_OPEBR</name>
<sequence>MPPVTRKEASRQQEQEAAEHEEGDITPKGDNGSVSGVSNADEPITCGSQPTQSPAFQAPSEQFFSTLMETITRAQAKANRNLISALFTSNFSTSSPSAPAPSTFVPASAPRTSITSGAPAPAGTACGNFSKCAVRFSGSSHDGEVLEAFLDSVEIFKECAAVSDDHALRGLPMLLEGEAAIWWRGVKASVISWPDALARLRATYGVTQPAHKIFRQIFAAEQRDDERAEVFLCRIRALLAKLPYVLPESAQIDMCYGLLHRRVKKRVSRECIISLDKLLCDARIAEDAVRESKEVTTNPQASNSAILNVVYAWLTVQE</sequence>
<organism evidence="2 3">
    <name type="scientific">Operophtera brumata</name>
    <name type="common">Winter moth</name>
    <name type="synonym">Phalaena brumata</name>
    <dbReference type="NCBI Taxonomy" id="104452"/>
    <lineage>
        <taxon>Eukaryota</taxon>
        <taxon>Metazoa</taxon>
        <taxon>Ecdysozoa</taxon>
        <taxon>Arthropoda</taxon>
        <taxon>Hexapoda</taxon>
        <taxon>Insecta</taxon>
        <taxon>Pterygota</taxon>
        <taxon>Neoptera</taxon>
        <taxon>Endopterygota</taxon>
        <taxon>Lepidoptera</taxon>
        <taxon>Glossata</taxon>
        <taxon>Ditrysia</taxon>
        <taxon>Geometroidea</taxon>
        <taxon>Geometridae</taxon>
        <taxon>Larentiinae</taxon>
        <taxon>Operophtera</taxon>
    </lineage>
</organism>
<dbReference type="EMBL" id="JTDY01002191">
    <property type="protein sequence ID" value="KOB71911.1"/>
    <property type="molecule type" value="Genomic_DNA"/>
</dbReference>
<comment type="caution">
    <text evidence="2">The sequence shown here is derived from an EMBL/GenBank/DDBJ whole genome shotgun (WGS) entry which is preliminary data.</text>
</comment>
<feature type="compositionally biased region" description="Polar residues" evidence="1">
    <location>
        <begin position="46"/>
        <end position="56"/>
    </location>
</feature>
<protein>
    <submittedName>
        <fullName evidence="2">Retrovirus-related Pol polyprotein from transposon 17.6</fullName>
    </submittedName>
</protein>
<evidence type="ECO:0000313" key="2">
    <source>
        <dbReference type="EMBL" id="KOB71911.1"/>
    </source>
</evidence>
<dbReference type="AlphaFoldDB" id="A0A0L7L9J0"/>
<reference evidence="2 3" key="1">
    <citation type="journal article" date="2015" name="Genome Biol. Evol.">
        <title>The genome of winter moth (Operophtera brumata) provides a genomic perspective on sexual dimorphism and phenology.</title>
        <authorList>
            <person name="Derks M.F."/>
            <person name="Smit S."/>
            <person name="Salis L."/>
            <person name="Schijlen E."/>
            <person name="Bossers A."/>
            <person name="Mateman C."/>
            <person name="Pijl A.S."/>
            <person name="de Ridder D."/>
            <person name="Groenen M.A."/>
            <person name="Visser M.E."/>
            <person name="Megens H.J."/>
        </authorList>
    </citation>
    <scope>NUCLEOTIDE SEQUENCE [LARGE SCALE GENOMIC DNA]</scope>
    <source>
        <strain evidence="2">WM2013NL</strain>
        <tissue evidence="2">Head and thorax</tissue>
    </source>
</reference>
<evidence type="ECO:0000256" key="1">
    <source>
        <dbReference type="SAM" id="MobiDB-lite"/>
    </source>
</evidence>
<dbReference type="Proteomes" id="UP000037510">
    <property type="component" value="Unassembled WGS sequence"/>
</dbReference>
<feature type="compositionally biased region" description="Basic and acidic residues" evidence="1">
    <location>
        <begin position="1"/>
        <end position="27"/>
    </location>
</feature>
<proteinExistence type="predicted"/>
<accession>A0A0L7L9J0</accession>
<gene>
    <name evidence="2" type="ORF">OBRU01_12801</name>
</gene>
<evidence type="ECO:0000313" key="3">
    <source>
        <dbReference type="Proteomes" id="UP000037510"/>
    </source>
</evidence>
<keyword evidence="3" id="KW-1185">Reference proteome</keyword>
<feature type="region of interest" description="Disordered" evidence="1">
    <location>
        <begin position="1"/>
        <end position="56"/>
    </location>
</feature>